<sequence>MKCKSYFGWFLITVLLVIGIERTAIRAEAADNQPVLLVYDSKNVAEHGDLSLDRCQRLLTSFGLRARTVQLSQYHQHMLKTGRYQGVITMVNWAQSRSQNQAFEQDRARFNGIKLHIGPNLQADERTGLGGTFKTLTHQQLNLHQGRARQPLSANKTLLVNDRRTDGTQSIGWLTSQTQPATLYSYGVVVGQAGFLPELGKDGLSMTLAGQLLARLFRRPSWVHRPMLTITGITPYTRLDHLQHLIDQLAARGFPFALSIVSVAQNTNLKAFHRYTKVLRSVEKAGGLIFWSPATEIGTQRLNETELRSVFQIELASLGADRVIPVGVSAAGYWNRSVRRQRAVLNQATHVLMLPDQPQKLEQPSAEPEAAVTTSQQFDTGIVGIPFKAFETATFRGKIKFTQPTALLVNMPAGQREINDLMQQLQTSNFKWFDPVQDQLKTTLKTAATSYGYRAGQYLFNGEPITDLDAGMTEFSDSHQRVVKTSWMNQIIQWQSQALLWLFAGIGLLLAGLLIVGRHIYRGKFIHSHMNKDR</sequence>
<feature type="transmembrane region" description="Helical" evidence="1">
    <location>
        <begin position="498"/>
        <end position="521"/>
    </location>
</feature>
<reference evidence="2 3" key="1">
    <citation type="submission" date="2015-11" db="EMBL/GenBank/DDBJ databases">
        <title>Draft genome sequences of new species of the genus Lactobacillus isolated from orchardgrass silage.</title>
        <authorList>
            <person name="Tohno M."/>
            <person name="Tanizawa Y."/>
            <person name="Arita M."/>
        </authorList>
    </citation>
    <scope>NUCLEOTIDE SEQUENCE [LARGE SCALE GENOMIC DNA]</scope>
    <source>
        <strain evidence="2 3">IWT126</strain>
    </source>
</reference>
<evidence type="ECO:0008006" key="4">
    <source>
        <dbReference type="Google" id="ProtNLM"/>
    </source>
</evidence>
<proteinExistence type="predicted"/>
<protein>
    <recommendedName>
        <fullName evidence="4">DUF2334 domain-containing protein</fullName>
    </recommendedName>
</protein>
<dbReference type="OrthoDB" id="2173243at2"/>
<gene>
    <name evidence="2" type="ORF">IWT126_00709</name>
</gene>
<dbReference type="EMBL" id="BCMG01000003">
    <property type="protein sequence ID" value="GAX00694.1"/>
    <property type="molecule type" value="Genomic_DNA"/>
</dbReference>
<accession>A0A1Z5IFX3</accession>
<keyword evidence="1" id="KW-0812">Transmembrane</keyword>
<comment type="caution">
    <text evidence="2">The sequence shown here is derived from an EMBL/GenBank/DDBJ whole genome shotgun (WGS) entry which is preliminary data.</text>
</comment>
<evidence type="ECO:0000313" key="2">
    <source>
        <dbReference type="EMBL" id="GAX00694.1"/>
    </source>
</evidence>
<organism evidence="2 3">
    <name type="scientific">Secundilactobacillus silagei JCM 19001</name>
    <dbReference type="NCBI Taxonomy" id="1302250"/>
    <lineage>
        <taxon>Bacteria</taxon>
        <taxon>Bacillati</taxon>
        <taxon>Bacillota</taxon>
        <taxon>Bacilli</taxon>
        <taxon>Lactobacillales</taxon>
        <taxon>Lactobacillaceae</taxon>
        <taxon>Secundilactobacillus</taxon>
    </lineage>
</organism>
<dbReference type="RefSeq" id="WP_089136323.1">
    <property type="nucleotide sequence ID" value="NZ_BCMG01000003.1"/>
</dbReference>
<keyword evidence="3" id="KW-1185">Reference proteome</keyword>
<dbReference type="STRING" id="1302250.GCA_001313225_02591"/>
<keyword evidence="1" id="KW-0472">Membrane</keyword>
<name>A0A1Z5IFX3_9LACO</name>
<dbReference type="AlphaFoldDB" id="A0A1Z5IFX3"/>
<evidence type="ECO:0000313" key="3">
    <source>
        <dbReference type="Proteomes" id="UP000198402"/>
    </source>
</evidence>
<evidence type="ECO:0000256" key="1">
    <source>
        <dbReference type="SAM" id="Phobius"/>
    </source>
</evidence>
<keyword evidence="1" id="KW-1133">Transmembrane helix</keyword>
<dbReference type="Proteomes" id="UP000198402">
    <property type="component" value="Unassembled WGS sequence"/>
</dbReference>